<dbReference type="InterPro" id="IPR003838">
    <property type="entry name" value="ABC3_permease_C"/>
</dbReference>
<feature type="transmembrane region" description="Helical" evidence="6">
    <location>
        <begin position="358"/>
        <end position="382"/>
    </location>
</feature>
<feature type="transmembrane region" description="Helical" evidence="6">
    <location>
        <begin position="23"/>
        <end position="44"/>
    </location>
</feature>
<accession>A0A7X5UNX9</accession>
<reference evidence="8 9" key="1">
    <citation type="submission" date="2020-03" db="EMBL/GenBank/DDBJ databases">
        <title>Sequencing the genomes of 1000 actinobacteria strains.</title>
        <authorList>
            <person name="Klenk H.-P."/>
        </authorList>
    </citation>
    <scope>NUCLEOTIDE SEQUENCE [LARGE SCALE GENOMIC DNA]</scope>
    <source>
        <strain evidence="8 9">DSM 45685</strain>
    </source>
</reference>
<dbReference type="PANTHER" id="PTHR30287:SF2">
    <property type="entry name" value="BLL1001 PROTEIN"/>
    <property type="match status" value="1"/>
</dbReference>
<feature type="transmembrane region" description="Helical" evidence="6">
    <location>
        <begin position="708"/>
        <end position="727"/>
    </location>
</feature>
<keyword evidence="3 6" id="KW-0812">Transmembrane</keyword>
<gene>
    <name evidence="8" type="ORF">FHU38_001819</name>
</gene>
<feature type="transmembrane region" description="Helical" evidence="6">
    <location>
        <begin position="652"/>
        <end position="671"/>
    </location>
</feature>
<comment type="subcellular location">
    <subcellularLocation>
        <location evidence="1">Cell membrane</location>
        <topology evidence="1">Multi-pass membrane protein</topology>
    </subcellularLocation>
</comment>
<organism evidence="8 9">
    <name type="scientific">Saccharomonospora amisosensis</name>
    <dbReference type="NCBI Taxonomy" id="1128677"/>
    <lineage>
        <taxon>Bacteria</taxon>
        <taxon>Bacillati</taxon>
        <taxon>Actinomycetota</taxon>
        <taxon>Actinomycetes</taxon>
        <taxon>Pseudonocardiales</taxon>
        <taxon>Pseudonocardiaceae</taxon>
        <taxon>Saccharomonospora</taxon>
    </lineage>
</organism>
<proteinExistence type="predicted"/>
<dbReference type="GO" id="GO:0005886">
    <property type="term" value="C:plasma membrane"/>
    <property type="evidence" value="ECO:0007669"/>
    <property type="project" value="UniProtKB-SubCell"/>
</dbReference>
<name>A0A7X5UNX9_9PSEU</name>
<evidence type="ECO:0000313" key="9">
    <source>
        <dbReference type="Proteomes" id="UP000545493"/>
    </source>
</evidence>
<keyword evidence="9" id="KW-1185">Reference proteome</keyword>
<dbReference type="PANTHER" id="PTHR30287">
    <property type="entry name" value="MEMBRANE COMPONENT OF PREDICTED ABC SUPERFAMILY METABOLITE UPTAKE TRANSPORTER"/>
    <property type="match status" value="1"/>
</dbReference>
<keyword evidence="4 6" id="KW-1133">Transmembrane helix</keyword>
<evidence type="ECO:0000256" key="2">
    <source>
        <dbReference type="ARBA" id="ARBA00022475"/>
    </source>
</evidence>
<evidence type="ECO:0000256" key="5">
    <source>
        <dbReference type="ARBA" id="ARBA00023136"/>
    </source>
</evidence>
<evidence type="ECO:0000256" key="1">
    <source>
        <dbReference type="ARBA" id="ARBA00004651"/>
    </source>
</evidence>
<evidence type="ECO:0000313" key="8">
    <source>
        <dbReference type="EMBL" id="NIJ11475.1"/>
    </source>
</evidence>
<keyword evidence="5 6" id="KW-0472">Membrane</keyword>
<dbReference type="EMBL" id="JAAOYM010000001">
    <property type="protein sequence ID" value="NIJ11475.1"/>
    <property type="molecule type" value="Genomic_DNA"/>
</dbReference>
<feature type="transmembrane region" description="Helical" evidence="6">
    <location>
        <begin position="739"/>
        <end position="763"/>
    </location>
</feature>
<feature type="transmembrane region" description="Helical" evidence="6">
    <location>
        <begin position="246"/>
        <end position="267"/>
    </location>
</feature>
<evidence type="ECO:0000256" key="4">
    <source>
        <dbReference type="ARBA" id="ARBA00022989"/>
    </source>
</evidence>
<dbReference type="AlphaFoldDB" id="A0A7X5UNX9"/>
<feature type="transmembrane region" description="Helical" evidence="6">
    <location>
        <begin position="189"/>
        <end position="214"/>
    </location>
</feature>
<feature type="domain" description="ABC3 transporter permease C-terminal" evidence="7">
    <location>
        <begin position="655"/>
        <end position="765"/>
    </location>
</feature>
<keyword evidence="2" id="KW-1003">Cell membrane</keyword>
<sequence>MIRDLLLGLRLAVGGGRMSGQALLRLAMTTFGVALVVAILLPAASANSLADARDAREAARAPITEPQPGVDPLYERGWYVNAGEQQLSATILAPAGPRAPVPPGLDRLPRPGEVMASPSAADFLNSEEGAAVKAHLGGGIVGEVGKAGLNMANDKVVFVGAKASELADDPDMYRVYGFGVAPTSGELDLAVAVLIAPLAVVLLLPLLVFVTTASRMGAAERERRLAALRLVGLSSKQVRRVAAGEALVGAVAGLALGAGLFVALRPLVGDIELFGAQFFAEDFVPPWQLVVLIALLVPGLAVGAAIFGLRHTVVEPLGVVRRGKQRQRRTWWRWTITGVGALTMALTFLFAPHDNPEFVSTALAVGSGLVLIGVAALLPWAVERLVSRLRGGPASWQLAVRRLQLEGGTASRVVSGLVVVLAGSILIQTVVGSVSTNEGGYWEPRQPPAAQLMLEQSETVKVSGLMRDDPAISDVRAVSRTSVAPEGAPDSAIGATIGDCKSLATLAKLGSCADGDVFVVSARAEYGMSSPQPGPVRFVQYPEGSDEPVYGDRWSIPDTAKYIPVEQATLVNSGTVLATPGALGQARVPVPDRDRFLLVWGSGDDRAALTAATEITVGVVSQPRWTVYISPDPSRLTWMSDADSALRTMRSILLMMSLFVLAVAALSLLLLSIEQIAERRRPLAALSASGVPLSVLARGSLWQNAIPVAIGVGLAVVAGLGITWPTLRYAGLEFSLDAGLIGIVCGGAVIAVLAATALSLPMLRQVTKLDGLRSE</sequence>
<evidence type="ECO:0000256" key="3">
    <source>
        <dbReference type="ARBA" id="ARBA00022692"/>
    </source>
</evidence>
<dbReference type="Pfam" id="PF02687">
    <property type="entry name" value="FtsX"/>
    <property type="match status" value="2"/>
</dbReference>
<feature type="transmembrane region" description="Helical" evidence="6">
    <location>
        <begin position="330"/>
        <end position="352"/>
    </location>
</feature>
<feature type="transmembrane region" description="Helical" evidence="6">
    <location>
        <begin position="287"/>
        <end position="309"/>
    </location>
</feature>
<evidence type="ECO:0000256" key="6">
    <source>
        <dbReference type="SAM" id="Phobius"/>
    </source>
</evidence>
<dbReference type="InterPro" id="IPR038766">
    <property type="entry name" value="Membrane_comp_ABC_pdt"/>
</dbReference>
<evidence type="ECO:0000259" key="7">
    <source>
        <dbReference type="Pfam" id="PF02687"/>
    </source>
</evidence>
<dbReference type="RefSeq" id="WP_167168847.1">
    <property type="nucleotide sequence ID" value="NZ_JAAOYM010000001.1"/>
</dbReference>
<dbReference type="Proteomes" id="UP000545493">
    <property type="component" value="Unassembled WGS sequence"/>
</dbReference>
<comment type="caution">
    <text evidence="8">The sequence shown here is derived from an EMBL/GenBank/DDBJ whole genome shotgun (WGS) entry which is preliminary data.</text>
</comment>
<protein>
    <recommendedName>
        <fullName evidence="7">ABC3 transporter permease C-terminal domain-containing protein</fullName>
    </recommendedName>
</protein>
<feature type="domain" description="ABC3 transporter permease C-terminal" evidence="7">
    <location>
        <begin position="199"/>
        <end position="311"/>
    </location>
</feature>